<feature type="domain" description="SLH" evidence="2">
    <location>
        <begin position="227"/>
        <end position="296"/>
    </location>
</feature>
<proteinExistence type="predicted"/>
<accession>A0A0K8J726</accession>
<dbReference type="OrthoDB" id="2020910at2"/>
<dbReference type="Pfam" id="PF00395">
    <property type="entry name" value="SLH"/>
    <property type="match status" value="1"/>
</dbReference>
<evidence type="ECO:0000259" key="2">
    <source>
        <dbReference type="PROSITE" id="PS51272"/>
    </source>
</evidence>
<evidence type="ECO:0000313" key="4">
    <source>
        <dbReference type="Proteomes" id="UP000196053"/>
    </source>
</evidence>
<gene>
    <name evidence="3" type="ORF">SD1D_1684</name>
</gene>
<evidence type="ECO:0000256" key="1">
    <source>
        <dbReference type="ARBA" id="ARBA00022737"/>
    </source>
</evidence>
<dbReference type="Proteomes" id="UP000196053">
    <property type="component" value="Chromosome I"/>
</dbReference>
<sequence>MRKIKAIMLLLVVIIRLAVQWNIEPVQAADKYIKVGDFIEYIVKQMNWQVDKTSKDPYIDVAIEKGILKKGDFNDYSVYLTRTDAAVIANRLDELIHLKYGYPEDVYEFLKDCTLFNNKLFYSTEGKFYPKGATRETYPEEQFNDEVVLSLMHKTFQKKDLPSTGFRTKYKYIYDNDGNILKRYMEIGQIPLDKTSGDVDPFDKDSEIIKAWNIIHDGERQVKAVLEKRISDIKAIPKSKREAVAAIVAKGIIKGYSNGKYITNREFRGNNKITKKGAKNVIQMVLNPKTRSKISPDGQLIRTTNLPKNAKDYPYILASFPNDYYEMKYSFMLLDDYLTGKMRRDEYAYPKEVDYKFLYNNFYHNKLTLEIGKYGYYDEMLSNVEKYLQHIFNVDYRTVNKKWKEGLASSLSFYSWQDFIYEDIDSYVENIKKNRIVVELDKIAIDPGAIYESREYLRVRAYVRYRVKANDMNVPSDQLIFGSDISNLKKSAWREEIFDIFIDDRYEDYIYKLSPTPFIPLSNFAYIVSFK</sequence>
<dbReference type="EMBL" id="LN879430">
    <property type="protein sequence ID" value="CUH93229.1"/>
    <property type="molecule type" value="Genomic_DNA"/>
</dbReference>
<evidence type="ECO:0000313" key="3">
    <source>
        <dbReference type="EMBL" id="CUH93229.1"/>
    </source>
</evidence>
<dbReference type="AlphaFoldDB" id="A0A0K8J726"/>
<organism evidence="3 4">
    <name type="scientific">Herbinix luporum</name>
    <dbReference type="NCBI Taxonomy" id="1679721"/>
    <lineage>
        <taxon>Bacteria</taxon>
        <taxon>Bacillati</taxon>
        <taxon>Bacillota</taxon>
        <taxon>Clostridia</taxon>
        <taxon>Lachnospirales</taxon>
        <taxon>Lachnospiraceae</taxon>
        <taxon>Herbinix</taxon>
    </lineage>
</organism>
<name>A0A0K8J726_9FIRM</name>
<keyword evidence="1" id="KW-0677">Repeat</keyword>
<dbReference type="PROSITE" id="PS51272">
    <property type="entry name" value="SLH"/>
    <property type="match status" value="1"/>
</dbReference>
<keyword evidence="4" id="KW-1185">Reference proteome</keyword>
<reference evidence="4" key="1">
    <citation type="submission" date="2015-09" db="EMBL/GenBank/DDBJ databases">
        <authorList>
            <person name="Wibberg D."/>
        </authorList>
    </citation>
    <scope>NUCLEOTIDE SEQUENCE [LARGE SCALE GENOMIC DNA]</scope>
    <source>
        <strain evidence="4">SD1D</strain>
    </source>
</reference>
<dbReference type="InterPro" id="IPR001119">
    <property type="entry name" value="SLH_dom"/>
</dbReference>
<dbReference type="RefSeq" id="WP_058258492.1">
    <property type="nucleotide sequence ID" value="NZ_LN879430.1"/>
</dbReference>
<protein>
    <recommendedName>
        <fullName evidence="2">SLH domain-containing protein</fullName>
    </recommendedName>
</protein>
<dbReference type="KEGG" id="hsd:SD1D_1684"/>